<dbReference type="InterPro" id="IPR039010">
    <property type="entry name" value="Synaptotagmin_SMP"/>
</dbReference>
<dbReference type="PANTHER" id="PTHR45761:SF1">
    <property type="entry name" value="EXTENDED SYNAPTOTAGMIN-LIKE PROTEIN 2, ISOFORM C"/>
    <property type="match status" value="1"/>
</dbReference>
<dbReference type="EMBL" id="LR899014">
    <property type="protein sequence ID" value="CAD7093847.1"/>
    <property type="molecule type" value="Genomic_DNA"/>
</dbReference>
<evidence type="ECO:0000256" key="12">
    <source>
        <dbReference type="ARBA" id="ARBA00023055"/>
    </source>
</evidence>
<reference evidence="18 19" key="1">
    <citation type="submission" date="2020-11" db="EMBL/GenBank/DDBJ databases">
        <authorList>
            <person name="Wallbank WR R."/>
            <person name="Pardo Diaz C."/>
            <person name="Kozak K."/>
            <person name="Martin S."/>
            <person name="Jiggins C."/>
            <person name="Moest M."/>
            <person name="Warren A I."/>
            <person name="Generalovic N T."/>
            <person name="Byers J.R.P. K."/>
            <person name="Montejo-Kovacevich G."/>
            <person name="Yen C E."/>
        </authorList>
    </citation>
    <scope>NUCLEOTIDE SEQUENCE [LARGE SCALE GENOMIC DNA]</scope>
</reference>
<feature type="domain" description="C2" evidence="16">
    <location>
        <begin position="306"/>
        <end position="431"/>
    </location>
</feature>
<dbReference type="GO" id="GO:0005789">
    <property type="term" value="C:endoplasmic reticulum membrane"/>
    <property type="evidence" value="ECO:0007669"/>
    <property type="project" value="UniProtKB-SubCell"/>
</dbReference>
<sequence>MSEENTNLRGSQDVEELPTDILDMAAASKLSEKDTEEIDVKRSKDDKLFSILYTIAKKVAIFGSIYLIGYMGWSVAWLIGPIVFAVVRDQAKASTSRRRDIAKACATANEKDVIIAKIDELPAWVYFPDVERCEWVNKILKQVWPNANHFARQLVKKTIEPNIAQALAKYKLNGFKFDRIILGTIPPRIGGVKIYDKNVSRNEIIMDLDLFYASDCDVNFALAGMKGGIKDFQIHGTVRVVMKPLIRQMPLVGGLQIFFLNNPRVDFNLVGVIDLLDMPGLSDILKRVVIEQIGNIMVLPNKLPITLNDTVSPIEVKMPEPEGVLRIHVVEAKDLMKKDIGVLGKGKSDPYTIITVGSQEFRTQTIDNTVNPKWDYWCEAPIFFNDGQYVEVDLFDYDDTSNDEKLGSDRYDSFAEVDEPLGQVIYFDLWDWDPGFGTRNDEALGRVSIEISNVVKQGILDSWIVLENARHGMLHIRLIWMSLSSVYDDLKLAFRELEILGTTTLNTAILSVFIDSAKNLPKARMQSNPDPYAILSVGTRQEQTGVQMRTDSPIWEQGFSFLVPNPDNATLQLRIVDQKTGRDLGRHMFVLNTLLTAKDMVYDSQPYRLQQSGADTKVVMALALRILRRSEPKELDIDDSIQTGSQLLRLDSSKSKETSEEFGETTSLEGESEMVVENMELKSTSSVNSSNPLSTAHSNLVHRVPSETNSAGEAGLGRILLSIRYNIQRQKLNVIVHKIMNIPLKDPANIPDPYVKLYLLPSRAKETKRKTVVIKDNCNPIYDANFDYIISSSELDMTELEVTVASQKGFLYGGSPVIGMLVLPLTDPNISTQGISSWYDLQPETKYD</sequence>
<organism evidence="18 19">
    <name type="scientific">Hermetia illucens</name>
    <name type="common">Black soldier fly</name>
    <dbReference type="NCBI Taxonomy" id="343691"/>
    <lineage>
        <taxon>Eukaryota</taxon>
        <taxon>Metazoa</taxon>
        <taxon>Ecdysozoa</taxon>
        <taxon>Arthropoda</taxon>
        <taxon>Hexapoda</taxon>
        <taxon>Insecta</taxon>
        <taxon>Pterygota</taxon>
        <taxon>Neoptera</taxon>
        <taxon>Endopterygota</taxon>
        <taxon>Diptera</taxon>
        <taxon>Brachycera</taxon>
        <taxon>Stratiomyomorpha</taxon>
        <taxon>Stratiomyidae</taxon>
        <taxon>Hermetiinae</taxon>
        <taxon>Hermetia</taxon>
    </lineage>
</organism>
<feature type="domain" description="SMP-LTD" evidence="17">
    <location>
        <begin position="129"/>
        <end position="308"/>
    </location>
</feature>
<accession>A0A7R8V813</accession>
<evidence type="ECO:0000259" key="16">
    <source>
        <dbReference type="PROSITE" id="PS50004"/>
    </source>
</evidence>
<name>A0A7R8V813_HERIL</name>
<comment type="similarity">
    <text evidence="3">Belongs to the extended synaptotagmin family.</text>
</comment>
<feature type="domain" description="C2" evidence="16">
    <location>
        <begin position="486"/>
        <end position="611"/>
    </location>
</feature>
<evidence type="ECO:0000256" key="5">
    <source>
        <dbReference type="ARBA" id="ARBA00022475"/>
    </source>
</evidence>
<dbReference type="GO" id="GO:0005886">
    <property type="term" value="C:plasma membrane"/>
    <property type="evidence" value="ECO:0007669"/>
    <property type="project" value="UniProtKB-SubCell"/>
</dbReference>
<dbReference type="InterPro" id="IPR037749">
    <property type="entry name" value="Ext_Synaptotagmin_C2B"/>
</dbReference>
<dbReference type="FunFam" id="2.60.40.150:FF:000025">
    <property type="entry name" value="Extended synaptotagmin 2"/>
    <property type="match status" value="1"/>
</dbReference>
<evidence type="ECO:0000256" key="11">
    <source>
        <dbReference type="ARBA" id="ARBA00022989"/>
    </source>
</evidence>
<keyword evidence="4" id="KW-0813">Transport</keyword>
<dbReference type="GO" id="GO:0005509">
    <property type="term" value="F:calcium ion binding"/>
    <property type="evidence" value="ECO:0007669"/>
    <property type="project" value="TreeGrafter"/>
</dbReference>
<evidence type="ECO:0000256" key="13">
    <source>
        <dbReference type="ARBA" id="ARBA00023121"/>
    </source>
</evidence>
<keyword evidence="10" id="KW-0106">Calcium</keyword>
<evidence type="ECO:0000256" key="9">
    <source>
        <dbReference type="ARBA" id="ARBA00022824"/>
    </source>
</evidence>
<dbReference type="FunFam" id="2.60.40.150:FF:000093">
    <property type="entry name" value="Extended synaptotagmin 3"/>
    <property type="match status" value="1"/>
</dbReference>
<feature type="transmembrane region" description="Helical" evidence="15">
    <location>
        <begin position="59"/>
        <end position="87"/>
    </location>
</feature>
<dbReference type="Gene3D" id="2.60.40.150">
    <property type="entry name" value="C2 domain"/>
    <property type="match status" value="4"/>
</dbReference>
<evidence type="ECO:0000313" key="19">
    <source>
        <dbReference type="Proteomes" id="UP000594454"/>
    </source>
</evidence>
<evidence type="ECO:0000256" key="7">
    <source>
        <dbReference type="ARBA" id="ARBA00022723"/>
    </source>
</evidence>
<keyword evidence="7" id="KW-0479">Metal-binding</keyword>
<dbReference type="CDD" id="cd04030">
    <property type="entry name" value="C2C_KIAA1228"/>
    <property type="match status" value="1"/>
</dbReference>
<dbReference type="GO" id="GO:0008429">
    <property type="term" value="F:phosphatidylethanolamine binding"/>
    <property type="evidence" value="ECO:0007669"/>
    <property type="project" value="TreeGrafter"/>
</dbReference>
<keyword evidence="8" id="KW-0677">Repeat</keyword>
<evidence type="ECO:0000256" key="2">
    <source>
        <dbReference type="ARBA" id="ARBA00004477"/>
    </source>
</evidence>
<keyword evidence="6 15" id="KW-0812">Transmembrane</keyword>
<dbReference type="InParanoid" id="A0A7R8V813"/>
<dbReference type="CDD" id="cd21670">
    <property type="entry name" value="SMP_ESyt"/>
    <property type="match status" value="1"/>
</dbReference>
<dbReference type="GO" id="GO:0061817">
    <property type="term" value="P:endoplasmic reticulum-plasma membrane tethering"/>
    <property type="evidence" value="ECO:0007669"/>
    <property type="project" value="InterPro"/>
</dbReference>
<evidence type="ECO:0000256" key="15">
    <source>
        <dbReference type="SAM" id="Phobius"/>
    </source>
</evidence>
<keyword evidence="11 15" id="KW-1133">Transmembrane helix</keyword>
<keyword evidence="14 15" id="KW-0472">Membrane</keyword>
<keyword evidence="12" id="KW-0445">Lipid transport</keyword>
<feature type="domain" description="C2" evidence="16">
    <location>
        <begin position="715"/>
        <end position="839"/>
    </location>
</feature>
<comment type="subcellular location">
    <subcellularLocation>
        <location evidence="1">Cell membrane</location>
        <topology evidence="1">Peripheral membrane protein</topology>
    </subcellularLocation>
    <subcellularLocation>
        <location evidence="2">Endoplasmic reticulum membrane</location>
        <topology evidence="2">Multi-pass membrane protein</topology>
    </subcellularLocation>
</comment>
<dbReference type="InterPro" id="IPR000008">
    <property type="entry name" value="C2_dom"/>
</dbReference>
<evidence type="ECO:0000256" key="3">
    <source>
        <dbReference type="ARBA" id="ARBA00005867"/>
    </source>
</evidence>
<keyword evidence="19" id="KW-1185">Reference proteome</keyword>
<dbReference type="InterPro" id="IPR051634">
    <property type="entry name" value="Extended_Synaptotagmin"/>
</dbReference>
<dbReference type="InterPro" id="IPR037752">
    <property type="entry name" value="C2C_KIAA1228"/>
</dbReference>
<dbReference type="SMART" id="SM00239">
    <property type="entry name" value="C2"/>
    <property type="match status" value="3"/>
</dbReference>
<dbReference type="PROSITE" id="PS51847">
    <property type="entry name" value="SMP"/>
    <property type="match status" value="1"/>
</dbReference>
<keyword evidence="13" id="KW-0446">Lipid-binding</keyword>
<dbReference type="GO" id="GO:0031210">
    <property type="term" value="F:phosphatidylcholine binding"/>
    <property type="evidence" value="ECO:0007669"/>
    <property type="project" value="TreeGrafter"/>
</dbReference>
<evidence type="ECO:0000259" key="17">
    <source>
        <dbReference type="PROSITE" id="PS51847"/>
    </source>
</evidence>
<dbReference type="InterPro" id="IPR035892">
    <property type="entry name" value="C2_domain_sf"/>
</dbReference>
<dbReference type="FunCoup" id="A0A7R8V813">
    <property type="interactions" value="705"/>
</dbReference>
<dbReference type="CDD" id="cd04050">
    <property type="entry name" value="C2B_Synaptotagmin-like"/>
    <property type="match status" value="1"/>
</dbReference>
<evidence type="ECO:0000256" key="6">
    <source>
        <dbReference type="ARBA" id="ARBA00022692"/>
    </source>
</evidence>
<dbReference type="Pfam" id="PF17047">
    <property type="entry name" value="SMP_LBD"/>
    <property type="match status" value="1"/>
</dbReference>
<dbReference type="InterPro" id="IPR031468">
    <property type="entry name" value="SMP_LBD"/>
</dbReference>
<protein>
    <recommendedName>
        <fullName evidence="20">Extended synaptotagmin-2</fullName>
    </recommendedName>
</protein>
<dbReference type="PANTHER" id="PTHR45761">
    <property type="entry name" value="EXTENDED SYNAPTOTAGMIN-LIKE PROTEIN 2, ISOFORM C"/>
    <property type="match status" value="1"/>
</dbReference>
<dbReference type="GO" id="GO:0006869">
    <property type="term" value="P:lipid transport"/>
    <property type="evidence" value="ECO:0007669"/>
    <property type="project" value="UniProtKB-KW"/>
</dbReference>
<evidence type="ECO:0008006" key="20">
    <source>
        <dbReference type="Google" id="ProtNLM"/>
    </source>
</evidence>
<evidence type="ECO:0000256" key="10">
    <source>
        <dbReference type="ARBA" id="ARBA00022837"/>
    </source>
</evidence>
<gene>
    <name evidence="18" type="ORF">HERILL_LOCUS16108</name>
</gene>
<dbReference type="GO" id="GO:0005544">
    <property type="term" value="F:calcium-dependent phospholipid binding"/>
    <property type="evidence" value="ECO:0007669"/>
    <property type="project" value="TreeGrafter"/>
</dbReference>
<dbReference type="Pfam" id="PF00168">
    <property type="entry name" value="C2"/>
    <property type="match status" value="4"/>
</dbReference>
<keyword evidence="5" id="KW-1003">Cell membrane</keyword>
<evidence type="ECO:0000313" key="18">
    <source>
        <dbReference type="EMBL" id="CAD7093847.1"/>
    </source>
</evidence>
<dbReference type="OrthoDB" id="1029639at2759"/>
<keyword evidence="9" id="KW-0256">Endoplasmic reticulum</keyword>
<dbReference type="PROSITE" id="PS50004">
    <property type="entry name" value="C2"/>
    <property type="match status" value="3"/>
</dbReference>
<dbReference type="AlphaFoldDB" id="A0A7R8V813"/>
<dbReference type="GO" id="GO:0035091">
    <property type="term" value="F:phosphatidylinositol binding"/>
    <property type="evidence" value="ECO:0007669"/>
    <property type="project" value="TreeGrafter"/>
</dbReference>
<evidence type="ECO:0000256" key="14">
    <source>
        <dbReference type="ARBA" id="ARBA00023136"/>
    </source>
</evidence>
<dbReference type="Proteomes" id="UP000594454">
    <property type="component" value="Chromosome 6"/>
</dbReference>
<evidence type="ECO:0000256" key="8">
    <source>
        <dbReference type="ARBA" id="ARBA00022737"/>
    </source>
</evidence>
<evidence type="ECO:0000256" key="1">
    <source>
        <dbReference type="ARBA" id="ARBA00004202"/>
    </source>
</evidence>
<dbReference type="SUPFAM" id="SSF49562">
    <property type="entry name" value="C2 domain (Calcium/lipid-binding domain, CaLB)"/>
    <property type="match status" value="3"/>
</dbReference>
<proteinExistence type="inferred from homology"/>
<evidence type="ECO:0000256" key="4">
    <source>
        <dbReference type="ARBA" id="ARBA00022448"/>
    </source>
</evidence>